<dbReference type="Proteomes" id="UP000278962">
    <property type="component" value="Unassembled WGS sequence"/>
</dbReference>
<keyword evidence="3" id="KW-1185">Reference proteome</keyword>
<gene>
    <name evidence="2" type="ORF">C8N24_0942</name>
</gene>
<dbReference type="AlphaFoldDB" id="A0A660LA29"/>
<comment type="caution">
    <text evidence="2">The sequence shown here is derived from an EMBL/GenBank/DDBJ whole genome shotgun (WGS) entry which is preliminary data.</text>
</comment>
<keyword evidence="1" id="KW-1133">Transmembrane helix</keyword>
<evidence type="ECO:0000313" key="3">
    <source>
        <dbReference type="Proteomes" id="UP000278962"/>
    </source>
</evidence>
<proteinExistence type="predicted"/>
<feature type="transmembrane region" description="Helical" evidence="1">
    <location>
        <begin position="12"/>
        <end position="35"/>
    </location>
</feature>
<keyword evidence="1" id="KW-0472">Membrane</keyword>
<accession>A0A660LA29</accession>
<evidence type="ECO:0000313" key="2">
    <source>
        <dbReference type="EMBL" id="RKQ91125.1"/>
    </source>
</evidence>
<reference evidence="2 3" key="1">
    <citation type="submission" date="2018-10" db="EMBL/GenBank/DDBJ databases">
        <title>Genomic Encyclopedia of Archaeal and Bacterial Type Strains, Phase II (KMG-II): from individual species to whole genera.</title>
        <authorList>
            <person name="Goeker M."/>
        </authorList>
    </citation>
    <scope>NUCLEOTIDE SEQUENCE [LARGE SCALE GENOMIC DNA]</scope>
    <source>
        <strain evidence="2 3">DSM 14954</strain>
    </source>
</reference>
<protein>
    <submittedName>
        <fullName evidence="2">Uncharacterized protein</fullName>
    </submittedName>
</protein>
<dbReference type="EMBL" id="RBIL01000001">
    <property type="protein sequence ID" value="RKQ91125.1"/>
    <property type="molecule type" value="Genomic_DNA"/>
</dbReference>
<dbReference type="RefSeq" id="WP_121248468.1">
    <property type="nucleotide sequence ID" value="NZ_RBIL01000001.1"/>
</dbReference>
<feature type="transmembrane region" description="Helical" evidence="1">
    <location>
        <begin position="41"/>
        <end position="62"/>
    </location>
</feature>
<sequence length="67" mass="7131">MNSRTRKAAEHAAERAIGNVLTAVLLVAVVVQLIRGESASPYAQLLLVAGVVWAVVLGVGLLRARRR</sequence>
<evidence type="ECO:0000256" key="1">
    <source>
        <dbReference type="SAM" id="Phobius"/>
    </source>
</evidence>
<organism evidence="2 3">
    <name type="scientific">Solirubrobacter pauli</name>
    <dbReference type="NCBI Taxonomy" id="166793"/>
    <lineage>
        <taxon>Bacteria</taxon>
        <taxon>Bacillati</taxon>
        <taxon>Actinomycetota</taxon>
        <taxon>Thermoleophilia</taxon>
        <taxon>Solirubrobacterales</taxon>
        <taxon>Solirubrobacteraceae</taxon>
        <taxon>Solirubrobacter</taxon>
    </lineage>
</organism>
<keyword evidence="1" id="KW-0812">Transmembrane</keyword>
<name>A0A660LA29_9ACTN</name>